<protein>
    <submittedName>
        <fullName evidence="1">Uncharacterized protein</fullName>
    </submittedName>
</protein>
<dbReference type="EMBL" id="FZNO01000002">
    <property type="protein sequence ID" value="SNR31239.1"/>
    <property type="molecule type" value="Genomic_DNA"/>
</dbReference>
<reference evidence="1 2" key="1">
    <citation type="submission" date="2017-06" db="EMBL/GenBank/DDBJ databases">
        <authorList>
            <person name="Kim H.J."/>
            <person name="Triplett B.A."/>
        </authorList>
    </citation>
    <scope>NUCLEOTIDE SEQUENCE [LARGE SCALE GENOMIC DNA]</scope>
    <source>
        <strain evidence="1 2">DSM 44272</strain>
    </source>
</reference>
<sequence>MPEGTHERWFVAGHPPQLALGFDGVDVLLARPIGCWDGVWPLRWHFDSQHRFRPEDLLIRSDELVEAADQIVRRRRRSFRWCRTCRELVAPESFVRDEGFCMGCASAHHQVVF</sequence>
<evidence type="ECO:0000313" key="1">
    <source>
        <dbReference type="EMBL" id="SNR31239.1"/>
    </source>
</evidence>
<dbReference type="AlphaFoldDB" id="A0A238VCI6"/>
<organism evidence="1 2">
    <name type="scientific">Blastococcus mobilis</name>
    <dbReference type="NCBI Taxonomy" id="1938746"/>
    <lineage>
        <taxon>Bacteria</taxon>
        <taxon>Bacillati</taxon>
        <taxon>Actinomycetota</taxon>
        <taxon>Actinomycetes</taxon>
        <taxon>Geodermatophilales</taxon>
        <taxon>Geodermatophilaceae</taxon>
        <taxon>Blastococcus</taxon>
    </lineage>
</organism>
<evidence type="ECO:0000313" key="2">
    <source>
        <dbReference type="Proteomes" id="UP000198403"/>
    </source>
</evidence>
<name>A0A238VCI6_9ACTN</name>
<dbReference type="RefSeq" id="WP_089335126.1">
    <property type="nucleotide sequence ID" value="NZ_FZNO01000002.1"/>
</dbReference>
<proteinExistence type="predicted"/>
<keyword evidence="2" id="KW-1185">Reference proteome</keyword>
<accession>A0A238VCI6</accession>
<dbReference type="OrthoDB" id="3831405at2"/>
<dbReference type="Proteomes" id="UP000198403">
    <property type="component" value="Unassembled WGS sequence"/>
</dbReference>
<gene>
    <name evidence="1" type="ORF">SAMN06272737_102288</name>
</gene>